<sequence>MNVYIKKIENYLVAKSKFLVATLVIVNLSLFFFISQQKTEWVGSIETPIYHWSTFTQQRMNTIDMSVTYTEHGIEKGFSNSFDYEHIASNEYISYNSDMKIKFYRQRVYALDDECYLVFRGRTLMQIHNVSMRCLLL</sequence>
<dbReference type="Proteomes" id="UP000186206">
    <property type="component" value="Unassembled WGS sequence"/>
</dbReference>
<feature type="transmembrane region" description="Helical" evidence="1">
    <location>
        <begin position="12"/>
        <end position="34"/>
    </location>
</feature>
<reference evidence="2 3" key="1">
    <citation type="submission" date="2016-09" db="EMBL/GenBank/DDBJ databases">
        <title>Genomic Taxonomy of the Vibrionaceae.</title>
        <authorList>
            <person name="Gonzalez-Castillo A."/>
            <person name="Gomez-Gil B."/>
            <person name="Enciso-Ibarra K."/>
        </authorList>
    </citation>
    <scope>NUCLEOTIDE SEQUENCE [LARGE SCALE GENOMIC DNA]</scope>
    <source>
        <strain evidence="2 3">CAIM 1731</strain>
    </source>
</reference>
<accession>A0ABX3FBX3</accession>
<keyword evidence="1" id="KW-0812">Transmembrane</keyword>
<gene>
    <name evidence="2" type="ORF">BIY21_17735</name>
</gene>
<organism evidence="2 3">
    <name type="scientific">Vibrio ponticus</name>
    <dbReference type="NCBI Taxonomy" id="265668"/>
    <lineage>
        <taxon>Bacteria</taxon>
        <taxon>Pseudomonadati</taxon>
        <taxon>Pseudomonadota</taxon>
        <taxon>Gammaproteobacteria</taxon>
        <taxon>Vibrionales</taxon>
        <taxon>Vibrionaceae</taxon>
        <taxon>Vibrio</taxon>
    </lineage>
</organism>
<proteinExistence type="predicted"/>
<name>A0ABX3FBX3_9VIBR</name>
<dbReference type="EMBL" id="MJMI01000127">
    <property type="protein sequence ID" value="OLQ86837.1"/>
    <property type="molecule type" value="Genomic_DNA"/>
</dbReference>
<protein>
    <submittedName>
        <fullName evidence="2">Uncharacterized protein</fullName>
    </submittedName>
</protein>
<keyword evidence="1" id="KW-0472">Membrane</keyword>
<keyword evidence="3" id="KW-1185">Reference proteome</keyword>
<evidence type="ECO:0000313" key="3">
    <source>
        <dbReference type="Proteomes" id="UP000186206"/>
    </source>
</evidence>
<comment type="caution">
    <text evidence="2">The sequence shown here is derived from an EMBL/GenBank/DDBJ whole genome shotgun (WGS) entry which is preliminary data.</text>
</comment>
<evidence type="ECO:0000313" key="2">
    <source>
        <dbReference type="EMBL" id="OLQ86837.1"/>
    </source>
</evidence>
<keyword evidence="1" id="KW-1133">Transmembrane helix</keyword>
<evidence type="ECO:0000256" key="1">
    <source>
        <dbReference type="SAM" id="Phobius"/>
    </source>
</evidence>